<dbReference type="AlphaFoldDB" id="A0AAE0KFW0"/>
<gene>
    <name evidence="2" type="ORF">B0H63DRAFT_279802</name>
</gene>
<proteinExistence type="predicted"/>
<organism evidence="2 3">
    <name type="scientific">Podospora didyma</name>
    <dbReference type="NCBI Taxonomy" id="330526"/>
    <lineage>
        <taxon>Eukaryota</taxon>
        <taxon>Fungi</taxon>
        <taxon>Dikarya</taxon>
        <taxon>Ascomycota</taxon>
        <taxon>Pezizomycotina</taxon>
        <taxon>Sordariomycetes</taxon>
        <taxon>Sordariomycetidae</taxon>
        <taxon>Sordariales</taxon>
        <taxon>Podosporaceae</taxon>
        <taxon>Podospora</taxon>
    </lineage>
</organism>
<feature type="compositionally biased region" description="Polar residues" evidence="1">
    <location>
        <begin position="1"/>
        <end position="17"/>
    </location>
</feature>
<evidence type="ECO:0000313" key="3">
    <source>
        <dbReference type="Proteomes" id="UP001285441"/>
    </source>
</evidence>
<reference evidence="2" key="2">
    <citation type="submission" date="2023-06" db="EMBL/GenBank/DDBJ databases">
        <authorList>
            <consortium name="Lawrence Berkeley National Laboratory"/>
            <person name="Haridas S."/>
            <person name="Hensen N."/>
            <person name="Bonometti L."/>
            <person name="Westerberg I."/>
            <person name="Brannstrom I.O."/>
            <person name="Guillou S."/>
            <person name="Cros-Aarteil S."/>
            <person name="Calhoun S."/>
            <person name="Kuo A."/>
            <person name="Mondo S."/>
            <person name="Pangilinan J."/>
            <person name="Riley R."/>
            <person name="LaButti K."/>
            <person name="Andreopoulos B."/>
            <person name="Lipzen A."/>
            <person name="Chen C."/>
            <person name="Yanf M."/>
            <person name="Daum C."/>
            <person name="Ng V."/>
            <person name="Clum A."/>
            <person name="Steindorff A."/>
            <person name="Ohm R."/>
            <person name="Martin F."/>
            <person name="Silar P."/>
            <person name="Natvig D."/>
            <person name="Lalanne C."/>
            <person name="Gautier V."/>
            <person name="Ament-velasquez S.L."/>
            <person name="Kruys A."/>
            <person name="Hutchinson M.I."/>
            <person name="Powell A.J."/>
            <person name="Barry K."/>
            <person name="Miller A.N."/>
            <person name="Grigoriev I.V."/>
            <person name="Debuchy R."/>
            <person name="Gladieux P."/>
            <person name="Thoren M.H."/>
            <person name="Johannesson H."/>
        </authorList>
    </citation>
    <scope>NUCLEOTIDE SEQUENCE</scope>
    <source>
        <strain evidence="2">CBS 232.78</strain>
    </source>
</reference>
<feature type="region of interest" description="Disordered" evidence="1">
    <location>
        <begin position="1"/>
        <end position="111"/>
    </location>
</feature>
<evidence type="ECO:0000256" key="1">
    <source>
        <dbReference type="SAM" id="MobiDB-lite"/>
    </source>
</evidence>
<comment type="caution">
    <text evidence="2">The sequence shown here is derived from an EMBL/GenBank/DDBJ whole genome shotgun (WGS) entry which is preliminary data.</text>
</comment>
<accession>A0AAE0KFW0</accession>
<protein>
    <submittedName>
        <fullName evidence="2">Uncharacterized protein</fullName>
    </submittedName>
</protein>
<evidence type="ECO:0000313" key="2">
    <source>
        <dbReference type="EMBL" id="KAK3375460.1"/>
    </source>
</evidence>
<dbReference type="EMBL" id="JAULSW010000007">
    <property type="protein sequence ID" value="KAK3375460.1"/>
    <property type="molecule type" value="Genomic_DNA"/>
</dbReference>
<dbReference type="Proteomes" id="UP001285441">
    <property type="component" value="Unassembled WGS sequence"/>
</dbReference>
<name>A0AAE0KFW0_9PEZI</name>
<sequence length="305" mass="33131">MHRRATSNSQPSATVPEQTAVDPGSHFGQPPAAHNDDSSFTTARRALALESPSPSSSHLNGDESRVAETKQFQKIRLDTTPDEAGDMQLGEAATTSPLVVTQEGGSRREGSACPISSVDFAAEASTPKPTSGLSLVVDDSQDDDLGIIEVDVPAADGFDLEVDEDEVLGDEEGDEADEDGDTDYRGRAKSVFTMSTYPGVQPAFQVEYPFQHNSGRDSATMCVMFHSCVLCVRVCARMCVSNVLFWLLETRPQSQYFANDYLSLRTETRRGRCMPMITTLLQKMGANTAATISCLSTRRSRRDNT</sequence>
<keyword evidence="3" id="KW-1185">Reference proteome</keyword>
<reference evidence="2" key="1">
    <citation type="journal article" date="2023" name="Mol. Phylogenet. Evol.">
        <title>Genome-scale phylogeny and comparative genomics of the fungal order Sordariales.</title>
        <authorList>
            <person name="Hensen N."/>
            <person name="Bonometti L."/>
            <person name="Westerberg I."/>
            <person name="Brannstrom I.O."/>
            <person name="Guillou S."/>
            <person name="Cros-Aarteil S."/>
            <person name="Calhoun S."/>
            <person name="Haridas S."/>
            <person name="Kuo A."/>
            <person name="Mondo S."/>
            <person name="Pangilinan J."/>
            <person name="Riley R."/>
            <person name="LaButti K."/>
            <person name="Andreopoulos B."/>
            <person name="Lipzen A."/>
            <person name="Chen C."/>
            <person name="Yan M."/>
            <person name="Daum C."/>
            <person name="Ng V."/>
            <person name="Clum A."/>
            <person name="Steindorff A."/>
            <person name="Ohm R.A."/>
            <person name="Martin F."/>
            <person name="Silar P."/>
            <person name="Natvig D.O."/>
            <person name="Lalanne C."/>
            <person name="Gautier V."/>
            <person name="Ament-Velasquez S.L."/>
            <person name="Kruys A."/>
            <person name="Hutchinson M.I."/>
            <person name="Powell A.J."/>
            <person name="Barry K."/>
            <person name="Miller A.N."/>
            <person name="Grigoriev I.V."/>
            <person name="Debuchy R."/>
            <person name="Gladieux P."/>
            <person name="Hiltunen Thoren M."/>
            <person name="Johannesson H."/>
        </authorList>
    </citation>
    <scope>NUCLEOTIDE SEQUENCE</scope>
    <source>
        <strain evidence="2">CBS 232.78</strain>
    </source>
</reference>